<name>A0A1M6X9G9_9BACT</name>
<comment type="similarity">
    <text evidence="7">Belongs to the MsrQ family.</text>
</comment>
<dbReference type="OrthoDB" id="1115964at2"/>
<evidence type="ECO:0000256" key="1">
    <source>
        <dbReference type="ARBA" id="ARBA00004141"/>
    </source>
</evidence>
<dbReference type="InterPro" id="IPR022837">
    <property type="entry name" value="MsrQ-like"/>
</dbReference>
<dbReference type="Pfam" id="PF01794">
    <property type="entry name" value="Ferric_reduct"/>
    <property type="match status" value="1"/>
</dbReference>
<keyword evidence="10" id="KW-1185">Reference proteome</keyword>
<keyword evidence="5 7" id="KW-0408">Iron</keyword>
<accession>A0A1M6X9G9</accession>
<dbReference type="GO" id="GO:0030091">
    <property type="term" value="P:protein repair"/>
    <property type="evidence" value="ECO:0007669"/>
    <property type="project" value="UniProtKB-UniRule"/>
</dbReference>
<comment type="cofactor">
    <cofactor evidence="7">
        <name>FMN</name>
        <dbReference type="ChEBI" id="CHEBI:58210"/>
    </cofactor>
    <text evidence="7">Binds 1 FMN per subunit.</text>
</comment>
<dbReference type="HAMAP" id="MF_01207">
    <property type="entry name" value="MsrQ"/>
    <property type="match status" value="1"/>
</dbReference>
<feature type="transmembrane region" description="Helical" evidence="7">
    <location>
        <begin position="7"/>
        <end position="27"/>
    </location>
</feature>
<keyword evidence="6 7" id="KW-0472">Membrane</keyword>
<feature type="domain" description="Ferric oxidoreductase" evidence="8">
    <location>
        <begin position="44"/>
        <end position="159"/>
    </location>
</feature>
<comment type="cofactor">
    <cofactor evidence="7">
        <name>heme b</name>
        <dbReference type="ChEBI" id="CHEBI:60344"/>
    </cofactor>
    <text evidence="7">Binds 1 heme b (iron(II)-protoporphyrin IX) group per subunit.</text>
</comment>
<evidence type="ECO:0000256" key="4">
    <source>
        <dbReference type="ARBA" id="ARBA00022989"/>
    </source>
</evidence>
<reference evidence="10" key="1">
    <citation type="submission" date="2016-11" db="EMBL/GenBank/DDBJ databases">
        <authorList>
            <person name="Varghese N."/>
            <person name="Submissions S."/>
        </authorList>
    </citation>
    <scope>NUCLEOTIDE SEQUENCE [LARGE SCALE GENOMIC DNA]</scope>
    <source>
        <strain evidence="10">DSM 22212</strain>
    </source>
</reference>
<protein>
    <recommendedName>
        <fullName evidence="7">Protein-methionine-sulfoxide reductase heme-binding subunit MsrQ</fullName>
    </recommendedName>
    <alternativeName>
        <fullName evidence="7">Flavocytochrome MsrQ</fullName>
    </alternativeName>
</protein>
<dbReference type="AlphaFoldDB" id="A0A1M6X9G9"/>
<dbReference type="GO" id="GO:0046872">
    <property type="term" value="F:metal ion binding"/>
    <property type="evidence" value="ECO:0007669"/>
    <property type="project" value="UniProtKB-KW"/>
</dbReference>
<proteinExistence type="inferred from homology"/>
<keyword evidence="7" id="KW-0285">Flavoprotein</keyword>
<dbReference type="GO" id="GO:0010181">
    <property type="term" value="F:FMN binding"/>
    <property type="evidence" value="ECO:0007669"/>
    <property type="project" value="UniProtKB-UniRule"/>
</dbReference>
<keyword evidence="7" id="KW-1003">Cell membrane</keyword>
<dbReference type="GO" id="GO:0009055">
    <property type="term" value="F:electron transfer activity"/>
    <property type="evidence" value="ECO:0007669"/>
    <property type="project" value="UniProtKB-UniRule"/>
</dbReference>
<keyword evidence="3 7" id="KW-0812">Transmembrane</keyword>
<feature type="transmembrane region" description="Helical" evidence="7">
    <location>
        <begin position="147"/>
        <end position="164"/>
    </location>
</feature>
<evidence type="ECO:0000256" key="3">
    <source>
        <dbReference type="ARBA" id="ARBA00022692"/>
    </source>
</evidence>
<comment type="caution">
    <text evidence="7">Lacks conserved residue(s) required for the propagation of feature annotation.</text>
</comment>
<sequence>MRKLWPWLDALVWLGIAAPLLYLSWGLWMDRLGANPIQEITHQTGRWTLRFLLVTLALTPLRRLTGWNGWIRWRRRLGLAAFFYASLHLLLYLWLDQFFDWSEIGRDVLQRRFLTVGLLAYALMLPLAVTSTAGWIRRLGGRRWRRLHRLVYLIAALGVLHYWWAVKFDWRPPLAYGVVLVILLLLRLRWPFAPQTSSRTSRPLARIASERPPDRRS</sequence>
<evidence type="ECO:0000259" key="8">
    <source>
        <dbReference type="Pfam" id="PF01794"/>
    </source>
</evidence>
<keyword evidence="7" id="KW-0479">Metal-binding</keyword>
<keyword evidence="2 7" id="KW-0813">Transport</keyword>
<feature type="transmembrane region" description="Helical" evidence="7">
    <location>
        <begin position="115"/>
        <end position="135"/>
    </location>
</feature>
<organism evidence="9 10">
    <name type="scientific">Rhodothermus profundi</name>
    <dbReference type="NCBI Taxonomy" id="633813"/>
    <lineage>
        <taxon>Bacteria</taxon>
        <taxon>Pseudomonadati</taxon>
        <taxon>Rhodothermota</taxon>
        <taxon>Rhodothermia</taxon>
        <taxon>Rhodothermales</taxon>
        <taxon>Rhodothermaceae</taxon>
        <taxon>Rhodothermus</taxon>
    </lineage>
</organism>
<dbReference type="GO" id="GO:0016679">
    <property type="term" value="F:oxidoreductase activity, acting on diphenols and related substances as donors"/>
    <property type="evidence" value="ECO:0007669"/>
    <property type="project" value="TreeGrafter"/>
</dbReference>
<evidence type="ECO:0000313" key="10">
    <source>
        <dbReference type="Proteomes" id="UP000185812"/>
    </source>
</evidence>
<dbReference type="PANTHER" id="PTHR36964">
    <property type="entry name" value="PROTEIN-METHIONINE-SULFOXIDE REDUCTASE HEME-BINDING SUBUNIT MSRQ"/>
    <property type="match status" value="1"/>
</dbReference>
<keyword evidence="7" id="KW-0349">Heme</keyword>
<evidence type="ECO:0000256" key="7">
    <source>
        <dbReference type="HAMAP-Rule" id="MF_01207"/>
    </source>
</evidence>
<dbReference type="GO" id="GO:0020037">
    <property type="term" value="F:heme binding"/>
    <property type="evidence" value="ECO:0007669"/>
    <property type="project" value="UniProtKB-UniRule"/>
</dbReference>
<keyword evidence="7" id="KW-0249">Electron transport</keyword>
<evidence type="ECO:0000256" key="5">
    <source>
        <dbReference type="ARBA" id="ARBA00023004"/>
    </source>
</evidence>
<dbReference type="RefSeq" id="WP_072716358.1">
    <property type="nucleotide sequence ID" value="NZ_FRAU01000010.1"/>
</dbReference>
<dbReference type="GO" id="GO:0005886">
    <property type="term" value="C:plasma membrane"/>
    <property type="evidence" value="ECO:0007669"/>
    <property type="project" value="UniProtKB-SubCell"/>
</dbReference>
<feature type="transmembrane region" description="Helical" evidence="7">
    <location>
        <begin position="170"/>
        <end position="190"/>
    </location>
</feature>
<keyword evidence="7" id="KW-0288">FMN</keyword>
<gene>
    <name evidence="7" type="primary">msrQ</name>
    <name evidence="9" type="ORF">SAMN04488087_2555</name>
</gene>
<dbReference type="EMBL" id="FRAU01000010">
    <property type="protein sequence ID" value="SHL02574.1"/>
    <property type="molecule type" value="Genomic_DNA"/>
</dbReference>
<comment type="function">
    <text evidence="7">Part of the MsrPQ system that repairs oxidized cell envelope proteins containing methionine sulfoxide residues (Met-O), using respiratory chain electrons. Thus protects these proteins from oxidative-stress damage caused by reactive species of oxygen and chlorine. MsrPQ is essential for the maintenance of envelope integrity under bleach stress, rescuing a wide series of structurally unrelated cell envelope proteins from methionine oxidation. MsrQ provides electrons for reduction to the reductase catalytic subunit MsrP, using the quinone pool of the respiratory chain.</text>
</comment>
<comment type="subunit">
    <text evidence="7">Heterodimer of a catalytic subunit (MsrP) and a heme-binding subunit (MsrQ).</text>
</comment>
<evidence type="ECO:0000256" key="6">
    <source>
        <dbReference type="ARBA" id="ARBA00023136"/>
    </source>
</evidence>
<dbReference type="Proteomes" id="UP000185812">
    <property type="component" value="Unassembled WGS sequence"/>
</dbReference>
<dbReference type="InterPro" id="IPR013130">
    <property type="entry name" value="Fe3_Rdtase_TM_dom"/>
</dbReference>
<comment type="subcellular location">
    <subcellularLocation>
        <location evidence="7">Cell membrane</location>
        <topology evidence="7">Multi-pass membrane protein</topology>
    </subcellularLocation>
    <subcellularLocation>
        <location evidence="1">Membrane</location>
        <topology evidence="1">Multi-pass membrane protein</topology>
    </subcellularLocation>
</comment>
<keyword evidence="4 7" id="KW-1133">Transmembrane helix</keyword>
<feature type="transmembrane region" description="Helical" evidence="7">
    <location>
        <begin position="77"/>
        <end position="95"/>
    </location>
</feature>
<dbReference type="PANTHER" id="PTHR36964:SF1">
    <property type="entry name" value="PROTEIN-METHIONINE-SULFOXIDE REDUCTASE HEME-BINDING SUBUNIT MSRQ"/>
    <property type="match status" value="1"/>
</dbReference>
<dbReference type="STRING" id="633813.SAMN04488087_2555"/>
<evidence type="ECO:0000256" key="2">
    <source>
        <dbReference type="ARBA" id="ARBA00022448"/>
    </source>
</evidence>
<evidence type="ECO:0000313" key="9">
    <source>
        <dbReference type="EMBL" id="SHL02574.1"/>
    </source>
</evidence>